<dbReference type="Proteomes" id="UP000060787">
    <property type="component" value="Chromosome"/>
</dbReference>
<organism evidence="2 3">
    <name type="scientific">Lysobacter antibioticus</name>
    <dbReference type="NCBI Taxonomy" id="84531"/>
    <lineage>
        <taxon>Bacteria</taxon>
        <taxon>Pseudomonadati</taxon>
        <taxon>Pseudomonadota</taxon>
        <taxon>Gammaproteobacteria</taxon>
        <taxon>Lysobacterales</taxon>
        <taxon>Lysobacteraceae</taxon>
        <taxon>Lysobacter</taxon>
    </lineage>
</organism>
<evidence type="ECO:0000313" key="3">
    <source>
        <dbReference type="Proteomes" id="UP000060787"/>
    </source>
</evidence>
<dbReference type="PANTHER" id="PTHR46637:SF1">
    <property type="entry name" value="BLL5188 PROTEIN"/>
    <property type="match status" value="1"/>
</dbReference>
<dbReference type="RefSeq" id="WP_057918174.1">
    <property type="nucleotide sequence ID" value="NZ_CP011129.1"/>
</dbReference>
<dbReference type="KEGG" id="laq:GLA29479_1746"/>
<dbReference type="eggNOG" id="COG3293">
    <property type="taxonomic scope" value="Bacteria"/>
</dbReference>
<evidence type="ECO:0000313" key="2">
    <source>
        <dbReference type="EMBL" id="ALN81013.1"/>
    </source>
</evidence>
<dbReference type="PANTHER" id="PTHR46637">
    <property type="entry name" value="TIS1421-TRANSPOSASE PROTEIN A"/>
    <property type="match status" value="1"/>
</dbReference>
<sequence>MSLSLVESPQFRFTDEQWRIVASHLPRQYQARILNNTGDYRTFIEAVLWVVANNAPWTSVPQGFGSWRAIYVRFLRWSENEHWIAVERAIGMDSELAKGLRERVERYQASNRWRRKRGEALSPKPAAVESDLQGEMVRRWGVLKAG</sequence>
<dbReference type="PATRIC" id="fig|84531.7.peg.1719"/>
<proteinExistence type="predicted"/>
<dbReference type="InterPro" id="IPR052909">
    <property type="entry name" value="Transposase_6_like"/>
</dbReference>
<dbReference type="EMBL" id="CP011129">
    <property type="protein sequence ID" value="ALN81013.1"/>
    <property type="molecule type" value="Genomic_DNA"/>
</dbReference>
<dbReference type="STRING" id="84531.LA76x_2883"/>
<dbReference type="Pfam" id="PF13340">
    <property type="entry name" value="DUF4096"/>
    <property type="match status" value="1"/>
</dbReference>
<gene>
    <name evidence="2" type="ORF">LA76x_2883</name>
</gene>
<protein>
    <recommendedName>
        <fullName evidence="1">Insertion element IS402-like domain-containing protein</fullName>
    </recommendedName>
</protein>
<keyword evidence="3" id="KW-1185">Reference proteome</keyword>
<dbReference type="InterPro" id="IPR025161">
    <property type="entry name" value="IS402-like_dom"/>
</dbReference>
<reference evidence="2 3" key="1">
    <citation type="journal article" date="2015" name="BMC Genomics">
        <title>Comparative genomics and metabolic profiling of the genus Lysobacter.</title>
        <authorList>
            <person name="de Bruijn I."/>
            <person name="Cheng X."/>
            <person name="de Jager V."/>
            <person name="Exposito R.G."/>
            <person name="Watrous J."/>
            <person name="Patel N."/>
            <person name="Postma J."/>
            <person name="Dorrestein P.C."/>
            <person name="Kobayashi D."/>
            <person name="Raaijmakers J.M."/>
        </authorList>
    </citation>
    <scope>NUCLEOTIDE SEQUENCE [LARGE SCALE GENOMIC DNA]</scope>
    <source>
        <strain evidence="2 3">76</strain>
    </source>
</reference>
<dbReference type="AlphaFoldDB" id="A0A0S2FBV9"/>
<accession>A0A0S2FBV9</accession>
<evidence type="ECO:0000259" key="1">
    <source>
        <dbReference type="Pfam" id="PF13340"/>
    </source>
</evidence>
<dbReference type="OrthoDB" id="5984870at2"/>
<dbReference type="KEGG" id="lab:LA76x_2883"/>
<name>A0A0S2FBV9_LYSAN</name>
<feature type="domain" description="Insertion element IS402-like" evidence="1">
    <location>
        <begin position="14"/>
        <end position="84"/>
    </location>
</feature>